<dbReference type="Pfam" id="PF07388">
    <property type="entry name" value="A-2_8-polyST"/>
    <property type="match status" value="1"/>
</dbReference>
<dbReference type="RefSeq" id="WP_147921546.1">
    <property type="nucleotide sequence ID" value="NZ_VRTY01000030.1"/>
</dbReference>
<dbReference type="EMBL" id="VRTY01000030">
    <property type="protein sequence ID" value="TXK47109.1"/>
    <property type="molecule type" value="Genomic_DNA"/>
</dbReference>
<gene>
    <name evidence="1" type="ORF">FVR03_09685</name>
</gene>
<sequence length="412" mass="48404">MSVKPNILIVGNYNREDVVTAFHALITSFNLYFAEFISYKEETSNYYKTFGKAVYWSDYNNAFDLLAQIKPHKVLFIFIESYHHMALSLACKQLGIKTIIIDHGLRDENINMRLAKFFVRSPKKTSLIKRTSKVVKQFKERLRGQLFLIRTKSHLEKQYQEFFTEFCKIRSRIGYEKTVIEINSPLCLPNAYISFSEKNSNGHFPFYLFSHQFESYFIGIPLFDSLPKINKEERLHQNILFIDQGLNCRNLLGWTDSNYSNFLSSLSYNPQFERFKFYIKLHPTQTVENLYLVKNKNFELIDDNKLINILPSTYIIIGFFSTYLLPLAAMEHTTVITLENHPVGKLDVSKSFIDAGVAHPVYNMQELDWALQHIDQLHQQQLPNKPKFTEDWLYKFDGKSGERLRDILLQDT</sequence>
<proteinExistence type="predicted"/>
<reference evidence="1 2" key="1">
    <citation type="submission" date="2019-08" db="EMBL/GenBank/DDBJ databases">
        <authorList>
            <person name="Shi S."/>
        </authorList>
    </citation>
    <scope>NUCLEOTIDE SEQUENCE [LARGE SCALE GENOMIC DNA]</scope>
    <source>
        <strain evidence="1 2">GY10130</strain>
    </source>
</reference>
<evidence type="ECO:0000313" key="2">
    <source>
        <dbReference type="Proteomes" id="UP000321926"/>
    </source>
</evidence>
<comment type="caution">
    <text evidence="1">The sequence shown here is derived from an EMBL/GenBank/DDBJ whole genome shotgun (WGS) entry which is preliminary data.</text>
</comment>
<dbReference type="InterPro" id="IPR010866">
    <property type="entry name" value="A-2_8-polyST"/>
</dbReference>
<dbReference type="Proteomes" id="UP000321926">
    <property type="component" value="Unassembled WGS sequence"/>
</dbReference>
<dbReference type="AlphaFoldDB" id="A0A5C8K6A6"/>
<protein>
    <submittedName>
        <fullName evidence="1">Uncharacterized protein</fullName>
    </submittedName>
</protein>
<keyword evidence="2" id="KW-1185">Reference proteome</keyword>
<dbReference type="OrthoDB" id="848680at2"/>
<evidence type="ECO:0000313" key="1">
    <source>
        <dbReference type="EMBL" id="TXK47109.1"/>
    </source>
</evidence>
<organism evidence="1 2">
    <name type="scientific">Pontibacter qinzhouensis</name>
    <dbReference type="NCBI Taxonomy" id="2603253"/>
    <lineage>
        <taxon>Bacteria</taxon>
        <taxon>Pseudomonadati</taxon>
        <taxon>Bacteroidota</taxon>
        <taxon>Cytophagia</taxon>
        <taxon>Cytophagales</taxon>
        <taxon>Hymenobacteraceae</taxon>
        <taxon>Pontibacter</taxon>
    </lineage>
</organism>
<accession>A0A5C8K6A6</accession>
<name>A0A5C8K6A6_9BACT</name>